<dbReference type="EMBL" id="JADIMZ010000073">
    <property type="protein sequence ID" value="MBO8432602.1"/>
    <property type="molecule type" value="Genomic_DNA"/>
</dbReference>
<dbReference type="InterPro" id="IPR036291">
    <property type="entry name" value="NAD(P)-bd_dom_sf"/>
</dbReference>
<dbReference type="PANTHER" id="PTHR43391">
    <property type="entry name" value="RETINOL DEHYDROGENASE-RELATED"/>
    <property type="match status" value="1"/>
</dbReference>
<dbReference type="PRINTS" id="PR00081">
    <property type="entry name" value="GDHRDH"/>
</dbReference>
<dbReference type="AlphaFoldDB" id="A0A9D9DRA4"/>
<protein>
    <submittedName>
        <fullName evidence="4">SDR family NAD(P)-dependent oxidoreductase</fullName>
    </submittedName>
</protein>
<reference evidence="4" key="1">
    <citation type="submission" date="2020-10" db="EMBL/GenBank/DDBJ databases">
        <authorList>
            <person name="Gilroy R."/>
        </authorList>
    </citation>
    <scope>NUCLEOTIDE SEQUENCE</scope>
    <source>
        <strain evidence="4">2889</strain>
    </source>
</reference>
<dbReference type="Proteomes" id="UP000823612">
    <property type="component" value="Unassembled WGS sequence"/>
</dbReference>
<keyword evidence="2" id="KW-0521">NADP</keyword>
<evidence type="ECO:0000256" key="1">
    <source>
        <dbReference type="ARBA" id="ARBA00006484"/>
    </source>
</evidence>
<reference evidence="4" key="2">
    <citation type="journal article" date="2021" name="PeerJ">
        <title>Extensive microbial diversity within the chicken gut microbiome revealed by metagenomics and culture.</title>
        <authorList>
            <person name="Gilroy R."/>
            <person name="Ravi A."/>
            <person name="Getino M."/>
            <person name="Pursley I."/>
            <person name="Horton D.L."/>
            <person name="Alikhan N.F."/>
            <person name="Baker D."/>
            <person name="Gharbi K."/>
            <person name="Hall N."/>
            <person name="Watson M."/>
            <person name="Adriaenssens E.M."/>
            <person name="Foster-Nyarko E."/>
            <person name="Jarju S."/>
            <person name="Secka A."/>
            <person name="Antonio M."/>
            <person name="Oren A."/>
            <person name="Chaudhuri R.R."/>
            <person name="La Ragione R."/>
            <person name="Hildebrand F."/>
            <person name="Pallen M.J."/>
        </authorList>
    </citation>
    <scope>NUCLEOTIDE SEQUENCE</scope>
    <source>
        <strain evidence="4">2889</strain>
    </source>
</reference>
<dbReference type="CDD" id="cd05233">
    <property type="entry name" value="SDR_c"/>
    <property type="match status" value="1"/>
</dbReference>
<dbReference type="GO" id="GO:0016491">
    <property type="term" value="F:oxidoreductase activity"/>
    <property type="evidence" value="ECO:0007669"/>
    <property type="project" value="UniProtKB-KW"/>
</dbReference>
<comment type="caution">
    <text evidence="4">The sequence shown here is derived from an EMBL/GenBank/DDBJ whole genome shotgun (WGS) entry which is preliminary data.</text>
</comment>
<evidence type="ECO:0000313" key="5">
    <source>
        <dbReference type="Proteomes" id="UP000823612"/>
    </source>
</evidence>
<dbReference type="PANTHER" id="PTHR43391:SF14">
    <property type="entry name" value="DEHYDROGENASE_REDUCTASE SDR FAMILY PROTEIN 7-LIKE"/>
    <property type="match status" value="1"/>
</dbReference>
<evidence type="ECO:0000256" key="2">
    <source>
        <dbReference type="ARBA" id="ARBA00022857"/>
    </source>
</evidence>
<dbReference type="SUPFAM" id="SSF51735">
    <property type="entry name" value="NAD(P)-binding Rossmann-fold domains"/>
    <property type="match status" value="1"/>
</dbReference>
<accession>A0A9D9DRA4</accession>
<gene>
    <name evidence="4" type="ORF">IAB08_04850</name>
</gene>
<evidence type="ECO:0000256" key="3">
    <source>
        <dbReference type="ARBA" id="ARBA00023002"/>
    </source>
</evidence>
<keyword evidence="3" id="KW-0560">Oxidoreductase</keyword>
<dbReference type="Pfam" id="PF00106">
    <property type="entry name" value="adh_short"/>
    <property type="match status" value="1"/>
</dbReference>
<comment type="similarity">
    <text evidence="1">Belongs to the short-chain dehydrogenases/reductases (SDR) family.</text>
</comment>
<dbReference type="Gene3D" id="3.40.50.720">
    <property type="entry name" value="NAD(P)-binding Rossmann-like Domain"/>
    <property type="match status" value="1"/>
</dbReference>
<name>A0A9D9DRA4_9BACT</name>
<dbReference type="InterPro" id="IPR002347">
    <property type="entry name" value="SDR_fam"/>
</dbReference>
<proteinExistence type="inferred from homology"/>
<evidence type="ECO:0000313" key="4">
    <source>
        <dbReference type="EMBL" id="MBO8432602.1"/>
    </source>
</evidence>
<sequence>METSHLRILLTGASSGIGWHLTKLLAQDGTNRILAIARHTEAIPSKTGVIFPFQADFSLPEEIDRCFLYAKEQWGGVDVCIANAGFAYRECLQESGLSGNDYWNYIHKIFETNTIGQIYTLQAFTDLKTNPNPEFRKRLFVSTISAVAMVPLPYYALYCSTKSALDGFLKTYDYEKPAWLRLMRVYPVATKTDFFCKAAREEYPPLPFLRQKPESVAQAVFKGIRKGRCKVYPSKLFAMAYPFMRALPFLSRLYSRHERIKMQRHFKQTDKMSRRM</sequence>
<organism evidence="4 5">
    <name type="scientific">Candidatus Pullibacteroides excrementavium</name>
    <dbReference type="NCBI Taxonomy" id="2840905"/>
    <lineage>
        <taxon>Bacteria</taxon>
        <taxon>Pseudomonadati</taxon>
        <taxon>Bacteroidota</taxon>
        <taxon>Bacteroidia</taxon>
        <taxon>Bacteroidales</taxon>
        <taxon>Candidatus Pullibacteroides</taxon>
    </lineage>
</organism>